<gene>
    <name evidence="6" type="primary">frr</name>
    <name evidence="8" type="ORF">N47_A10200</name>
</gene>
<dbReference type="SUPFAM" id="SSF55194">
    <property type="entry name" value="Ribosome recycling factor, RRF"/>
    <property type="match status" value="1"/>
</dbReference>
<evidence type="ECO:0000256" key="6">
    <source>
        <dbReference type="HAMAP-Rule" id="MF_00040"/>
    </source>
</evidence>
<comment type="similarity">
    <text evidence="2 6">Belongs to the RRF family.</text>
</comment>
<dbReference type="HAMAP" id="MF_00040">
    <property type="entry name" value="RRF"/>
    <property type="match status" value="1"/>
</dbReference>
<dbReference type="AlphaFoldDB" id="E1Y8U7"/>
<dbReference type="InterPro" id="IPR002661">
    <property type="entry name" value="Ribosome_recyc_fac"/>
</dbReference>
<dbReference type="EMBL" id="FR695864">
    <property type="protein sequence ID" value="CBX26991.1"/>
    <property type="molecule type" value="Genomic_DNA"/>
</dbReference>
<feature type="domain" description="Ribosome recycling factor" evidence="7">
    <location>
        <begin position="26"/>
        <end position="189"/>
    </location>
</feature>
<name>E1Y8U7_9BACT</name>
<dbReference type="InterPro" id="IPR036191">
    <property type="entry name" value="RRF_sf"/>
</dbReference>
<evidence type="ECO:0000256" key="2">
    <source>
        <dbReference type="ARBA" id="ARBA00005912"/>
    </source>
</evidence>
<keyword evidence="4 6" id="KW-0648">Protein biosynthesis</keyword>
<dbReference type="GO" id="GO:0006415">
    <property type="term" value="P:translational termination"/>
    <property type="evidence" value="ECO:0007669"/>
    <property type="project" value="UniProtKB-UniRule"/>
</dbReference>
<dbReference type="PANTHER" id="PTHR20982">
    <property type="entry name" value="RIBOSOME RECYCLING FACTOR"/>
    <property type="match status" value="1"/>
</dbReference>
<proteinExistence type="inferred from homology"/>
<evidence type="ECO:0000256" key="3">
    <source>
        <dbReference type="ARBA" id="ARBA00022490"/>
    </source>
</evidence>
<comment type="function">
    <text evidence="5 6">Responsible for the release of ribosomes from messenger RNA at the termination of protein biosynthesis. May increase the efficiency of translation by recycling ribosomes from one round of translation to another.</text>
</comment>
<comment type="subcellular location">
    <subcellularLocation>
        <location evidence="1 6">Cytoplasm</location>
    </subcellularLocation>
</comment>
<evidence type="ECO:0000256" key="4">
    <source>
        <dbReference type="ARBA" id="ARBA00022917"/>
    </source>
</evidence>
<dbReference type="Pfam" id="PF01765">
    <property type="entry name" value="RRF"/>
    <property type="match status" value="1"/>
</dbReference>
<evidence type="ECO:0000256" key="5">
    <source>
        <dbReference type="ARBA" id="ARBA00025050"/>
    </source>
</evidence>
<dbReference type="GO" id="GO:0005737">
    <property type="term" value="C:cytoplasm"/>
    <property type="evidence" value="ECO:0007669"/>
    <property type="project" value="UniProtKB-SubCell"/>
</dbReference>
<sequence>MNKENPMIELLFQEVRENMGKSIAALQNELKRVRTGRASLSILDGIRVDYYGTLTPLNQIASLSVPESRLITVQPWDVSAIKEIEKAILKSDLGLTPSSDGKIIRISIPPLTEDRRKKLVKVVHKMCEDYKIAVRNIRRDSNESIKGFKKDGDLAEDAAFKAQDSIQKITDEHIKLIDGIYKEKEKEILEF</sequence>
<dbReference type="GO" id="GO:0043023">
    <property type="term" value="F:ribosomal large subunit binding"/>
    <property type="evidence" value="ECO:0007669"/>
    <property type="project" value="TreeGrafter"/>
</dbReference>
<evidence type="ECO:0000259" key="7">
    <source>
        <dbReference type="Pfam" id="PF01765"/>
    </source>
</evidence>
<dbReference type="Gene3D" id="1.10.132.20">
    <property type="entry name" value="Ribosome-recycling factor"/>
    <property type="match status" value="1"/>
</dbReference>
<evidence type="ECO:0000256" key="1">
    <source>
        <dbReference type="ARBA" id="ARBA00004496"/>
    </source>
</evidence>
<organism evidence="8">
    <name type="scientific">uncultured Desulfobacterium sp</name>
    <dbReference type="NCBI Taxonomy" id="201089"/>
    <lineage>
        <taxon>Bacteria</taxon>
        <taxon>Pseudomonadati</taxon>
        <taxon>Thermodesulfobacteriota</taxon>
        <taxon>Desulfobacteria</taxon>
        <taxon>Desulfobacterales</taxon>
        <taxon>Desulfobacteriaceae</taxon>
        <taxon>Desulfobacterium</taxon>
        <taxon>environmental samples</taxon>
    </lineage>
</organism>
<dbReference type="CDD" id="cd00520">
    <property type="entry name" value="RRF"/>
    <property type="match status" value="1"/>
</dbReference>
<reference evidence="8" key="1">
    <citation type="journal article" date="2011" name="Environ. Microbiol.">
        <title>Genomic insights into the metabolic potential of the polycyclic aromatic hydrocarbon degrading sulfate-reducing Deltaproteobacterium N47.</title>
        <authorList>
            <person name="Bergmann F."/>
            <person name="Selesi D."/>
            <person name="Weinmaier T."/>
            <person name="Tischler P."/>
            <person name="Rattei T."/>
            <person name="Meckenstock R.U."/>
        </authorList>
    </citation>
    <scope>NUCLEOTIDE SEQUENCE</scope>
</reference>
<keyword evidence="3 6" id="KW-0963">Cytoplasm</keyword>
<dbReference type="Gene3D" id="3.30.1360.40">
    <property type="match status" value="1"/>
</dbReference>
<accession>E1Y8U7</accession>
<dbReference type="FunFam" id="3.30.1360.40:FF:000001">
    <property type="entry name" value="Ribosome-recycling factor"/>
    <property type="match status" value="1"/>
</dbReference>
<evidence type="ECO:0000313" key="8">
    <source>
        <dbReference type="EMBL" id="CBX26991.1"/>
    </source>
</evidence>
<dbReference type="PANTHER" id="PTHR20982:SF3">
    <property type="entry name" value="MITOCHONDRIAL RIBOSOME RECYCLING FACTOR PSEUDO 1"/>
    <property type="match status" value="1"/>
</dbReference>
<dbReference type="FunFam" id="1.10.132.20:FF:000001">
    <property type="entry name" value="Ribosome-recycling factor"/>
    <property type="match status" value="1"/>
</dbReference>
<dbReference type="NCBIfam" id="TIGR00496">
    <property type="entry name" value="frr"/>
    <property type="match status" value="1"/>
</dbReference>
<dbReference type="InterPro" id="IPR023584">
    <property type="entry name" value="Ribosome_recyc_fac_dom"/>
</dbReference>
<protein>
    <recommendedName>
        <fullName evidence="6">Ribosome-recycling factor</fullName>
        <shortName evidence="6">RRF</shortName>
    </recommendedName>
    <alternativeName>
        <fullName evidence="6">Ribosome-releasing factor</fullName>
    </alternativeName>
</protein>